<keyword evidence="1" id="KW-1133">Transmembrane helix</keyword>
<evidence type="ECO:0000313" key="3">
    <source>
        <dbReference type="EMBL" id="MYM81952.1"/>
    </source>
</evidence>
<dbReference type="EMBL" id="WWCP01000006">
    <property type="protein sequence ID" value="MYM81952.1"/>
    <property type="molecule type" value="Genomic_DNA"/>
</dbReference>
<dbReference type="Pfam" id="PF06993">
    <property type="entry name" value="DUF1304"/>
    <property type="match status" value="1"/>
</dbReference>
<keyword evidence="1" id="KW-0472">Membrane</keyword>
<dbReference type="EMBL" id="WWCO01000005">
    <property type="protein sequence ID" value="MYM34351.1"/>
    <property type="molecule type" value="Genomic_DNA"/>
</dbReference>
<proteinExistence type="predicted"/>
<name>A0A6L8MJ33_9BURK</name>
<dbReference type="PANTHER" id="PTHR38446">
    <property type="entry name" value="BLL0914 PROTEIN"/>
    <property type="match status" value="1"/>
</dbReference>
<feature type="transmembrane region" description="Helical" evidence="1">
    <location>
        <begin position="75"/>
        <end position="94"/>
    </location>
</feature>
<comment type="caution">
    <text evidence="3">The sequence shown here is derived from an EMBL/GenBank/DDBJ whole genome shotgun (WGS) entry which is preliminary data.</text>
</comment>
<organism evidence="3 5">
    <name type="scientific">Duganella lactea</name>
    <dbReference type="NCBI Taxonomy" id="2692173"/>
    <lineage>
        <taxon>Bacteria</taxon>
        <taxon>Pseudomonadati</taxon>
        <taxon>Pseudomonadota</taxon>
        <taxon>Betaproteobacteria</taxon>
        <taxon>Burkholderiales</taxon>
        <taxon>Oxalobacteraceae</taxon>
        <taxon>Telluria group</taxon>
        <taxon>Duganella</taxon>
    </lineage>
</organism>
<feature type="transmembrane region" description="Helical" evidence="1">
    <location>
        <begin position="101"/>
        <end position="118"/>
    </location>
</feature>
<feature type="transmembrane region" description="Helical" evidence="1">
    <location>
        <begin position="6"/>
        <end position="27"/>
    </location>
</feature>
<evidence type="ECO:0000313" key="4">
    <source>
        <dbReference type="Proteomes" id="UP000449678"/>
    </source>
</evidence>
<dbReference type="AlphaFoldDB" id="A0A6L8MJ33"/>
<sequence length="119" mass="12433">MHLAAQIAAALVALIHVYIVLLETVLFNSRGRRVFGLSKEKAEIMQAAMSNQGCYNGFLVAALVVGFVHPDPATASAFTVFGLACVAVAGVWGAATVKRSILLIQTLPAVIGLALHFAA</sequence>
<dbReference type="Proteomes" id="UP000474565">
    <property type="component" value="Unassembled WGS sequence"/>
</dbReference>
<evidence type="ECO:0000313" key="5">
    <source>
        <dbReference type="Proteomes" id="UP000474565"/>
    </source>
</evidence>
<accession>A0A6L8MJ33</accession>
<dbReference type="Proteomes" id="UP000449678">
    <property type="component" value="Unassembled WGS sequence"/>
</dbReference>
<protein>
    <submittedName>
        <fullName evidence="3">DUF1304 family protein</fullName>
    </submittedName>
</protein>
<evidence type="ECO:0000256" key="1">
    <source>
        <dbReference type="SAM" id="Phobius"/>
    </source>
</evidence>
<reference evidence="4 5" key="1">
    <citation type="submission" date="2019-12" db="EMBL/GenBank/DDBJ databases">
        <title>Novel species isolated from a subtropical stream in China.</title>
        <authorList>
            <person name="Lu H."/>
        </authorList>
    </citation>
    <scope>NUCLEOTIDE SEQUENCE [LARGE SCALE GENOMIC DNA]</scope>
    <source>
        <strain evidence="3 5">FT50W</strain>
        <strain evidence="2 4">FT94W</strain>
    </source>
</reference>
<evidence type="ECO:0000313" key="2">
    <source>
        <dbReference type="EMBL" id="MYM34351.1"/>
    </source>
</evidence>
<keyword evidence="4" id="KW-1185">Reference proteome</keyword>
<dbReference type="PANTHER" id="PTHR38446:SF1">
    <property type="entry name" value="BLL0914 PROTEIN"/>
    <property type="match status" value="1"/>
</dbReference>
<gene>
    <name evidence="2" type="ORF">GTP38_08365</name>
    <name evidence="3" type="ORF">GTP44_08260</name>
</gene>
<dbReference type="RefSeq" id="WP_160989750.1">
    <property type="nucleotide sequence ID" value="NZ_WWCO01000005.1"/>
</dbReference>
<dbReference type="InterPro" id="IPR009732">
    <property type="entry name" value="DUF1304"/>
</dbReference>
<keyword evidence="1" id="KW-0812">Transmembrane</keyword>
<feature type="transmembrane region" description="Helical" evidence="1">
    <location>
        <begin position="48"/>
        <end position="69"/>
    </location>
</feature>